<dbReference type="Proteomes" id="UP000237000">
    <property type="component" value="Unassembled WGS sequence"/>
</dbReference>
<name>A0A2P5B2Y0_TREOI</name>
<sequence>MAEKYEHRGARTQPRLSYMGGWCTQDRVPRTFAELERWLLMVARDISASSARACEKHAHH</sequence>
<evidence type="ECO:0000313" key="2">
    <source>
        <dbReference type="Proteomes" id="UP000237000"/>
    </source>
</evidence>
<dbReference type="AlphaFoldDB" id="A0A2P5B2Y0"/>
<gene>
    <name evidence="1" type="ORF">TorRG33x02_334260</name>
</gene>
<proteinExistence type="predicted"/>
<organism evidence="1 2">
    <name type="scientific">Trema orientale</name>
    <name type="common">Charcoal tree</name>
    <name type="synonym">Celtis orientalis</name>
    <dbReference type="NCBI Taxonomy" id="63057"/>
    <lineage>
        <taxon>Eukaryota</taxon>
        <taxon>Viridiplantae</taxon>
        <taxon>Streptophyta</taxon>
        <taxon>Embryophyta</taxon>
        <taxon>Tracheophyta</taxon>
        <taxon>Spermatophyta</taxon>
        <taxon>Magnoliopsida</taxon>
        <taxon>eudicotyledons</taxon>
        <taxon>Gunneridae</taxon>
        <taxon>Pentapetalae</taxon>
        <taxon>rosids</taxon>
        <taxon>fabids</taxon>
        <taxon>Rosales</taxon>
        <taxon>Cannabaceae</taxon>
        <taxon>Trema</taxon>
    </lineage>
</organism>
<comment type="caution">
    <text evidence="1">The sequence shown here is derived from an EMBL/GenBank/DDBJ whole genome shotgun (WGS) entry which is preliminary data.</text>
</comment>
<protein>
    <submittedName>
        <fullName evidence="1">Uncharacterized protein</fullName>
    </submittedName>
</protein>
<dbReference type="InParanoid" id="A0A2P5B2Y0"/>
<keyword evidence="2" id="KW-1185">Reference proteome</keyword>
<reference evidence="2" key="1">
    <citation type="submission" date="2016-06" db="EMBL/GenBank/DDBJ databases">
        <title>Parallel loss of symbiosis genes in relatives of nitrogen-fixing non-legume Parasponia.</title>
        <authorList>
            <person name="Van Velzen R."/>
            <person name="Holmer R."/>
            <person name="Bu F."/>
            <person name="Rutten L."/>
            <person name="Van Zeijl A."/>
            <person name="Liu W."/>
            <person name="Santuari L."/>
            <person name="Cao Q."/>
            <person name="Sharma T."/>
            <person name="Shen D."/>
            <person name="Roswanjaya Y."/>
            <person name="Wardhani T."/>
            <person name="Kalhor M.S."/>
            <person name="Jansen J."/>
            <person name="Van den Hoogen J."/>
            <person name="Gungor B."/>
            <person name="Hartog M."/>
            <person name="Hontelez J."/>
            <person name="Verver J."/>
            <person name="Yang W.-C."/>
            <person name="Schijlen E."/>
            <person name="Repin R."/>
            <person name="Schilthuizen M."/>
            <person name="Schranz E."/>
            <person name="Heidstra R."/>
            <person name="Miyata K."/>
            <person name="Fedorova E."/>
            <person name="Kohlen W."/>
            <person name="Bisseling T."/>
            <person name="Smit S."/>
            <person name="Geurts R."/>
        </authorList>
    </citation>
    <scope>NUCLEOTIDE SEQUENCE [LARGE SCALE GENOMIC DNA]</scope>
    <source>
        <strain evidence="2">cv. RG33-2</strain>
    </source>
</reference>
<dbReference type="EMBL" id="JXTC01000620">
    <property type="protein sequence ID" value="PON43132.1"/>
    <property type="molecule type" value="Genomic_DNA"/>
</dbReference>
<accession>A0A2P5B2Y0</accession>
<evidence type="ECO:0000313" key="1">
    <source>
        <dbReference type="EMBL" id="PON43132.1"/>
    </source>
</evidence>